<feature type="coiled-coil region" evidence="1">
    <location>
        <begin position="82"/>
        <end position="109"/>
    </location>
</feature>
<feature type="compositionally biased region" description="Low complexity" evidence="2">
    <location>
        <begin position="199"/>
        <end position="218"/>
    </location>
</feature>
<evidence type="ECO:0000256" key="1">
    <source>
        <dbReference type="SAM" id="Coils"/>
    </source>
</evidence>
<proteinExistence type="predicted"/>
<keyword evidence="4" id="KW-1185">Reference proteome</keyword>
<feature type="compositionally biased region" description="Polar residues" evidence="2">
    <location>
        <begin position="167"/>
        <end position="180"/>
    </location>
</feature>
<feature type="compositionally biased region" description="Basic and acidic residues" evidence="2">
    <location>
        <begin position="27"/>
        <end position="37"/>
    </location>
</feature>
<feature type="compositionally biased region" description="Basic and acidic residues" evidence="2">
    <location>
        <begin position="368"/>
        <end position="379"/>
    </location>
</feature>
<evidence type="ECO:0000313" key="3">
    <source>
        <dbReference type="EMBL" id="ORY40248.1"/>
    </source>
</evidence>
<protein>
    <submittedName>
        <fullName evidence="3">Uncharacterized protein</fullName>
    </submittedName>
</protein>
<keyword evidence="1" id="KW-0175">Coiled coil</keyword>
<feature type="compositionally biased region" description="Polar residues" evidence="2">
    <location>
        <begin position="289"/>
        <end position="298"/>
    </location>
</feature>
<dbReference type="Proteomes" id="UP000193642">
    <property type="component" value="Unassembled WGS sequence"/>
</dbReference>
<accession>A0A1Y2BZQ0</accession>
<sequence length="379" mass="40812">MTVESEIPTPVPTPPPSSDSGSLPPRPSKEAVDSVLSKDEVAKVKKVNFWGWVDVGFSHGVDDYDRTPIETDPLTREGAIEVLHMRMEMRKVTNELQRWREEYELAINGALQSDTLTDAPATLSPTTHESFDFPEKPDIALRRLSSQSSNTAAAMAQLLRRYPPVAPSSTSSLKDSTPATSMYPKPQYPTHLLPRRKQSSPQLTTPSSPSSPSSTTPQRANSMPTAALSITTPPPTISTPSSEPPVPRPRPRPQKSGSGLLSGWNVLDRPHSHAGTSVLKPSATPPITPSSLKQSATAGSDAPVPVPRKRDPSFVAGVAAAAAAGARWTWNEALAREHQKEVEGQEELTEEERKSGISGLVGFWKSESAGKKGNNGEDK</sequence>
<feature type="region of interest" description="Disordered" evidence="2">
    <location>
        <begin position="165"/>
        <end position="310"/>
    </location>
</feature>
<reference evidence="3 4" key="1">
    <citation type="submission" date="2016-07" db="EMBL/GenBank/DDBJ databases">
        <title>Pervasive Adenine N6-methylation of Active Genes in Fungi.</title>
        <authorList>
            <consortium name="DOE Joint Genome Institute"/>
            <person name="Mondo S.J."/>
            <person name="Dannebaum R.O."/>
            <person name="Kuo R.C."/>
            <person name="Labutti K."/>
            <person name="Haridas S."/>
            <person name="Kuo A."/>
            <person name="Salamov A."/>
            <person name="Ahrendt S.R."/>
            <person name="Lipzen A."/>
            <person name="Sullivan W."/>
            <person name="Andreopoulos W.B."/>
            <person name="Clum A."/>
            <person name="Lindquist E."/>
            <person name="Daum C."/>
            <person name="Ramamoorthy G.K."/>
            <person name="Gryganskyi A."/>
            <person name="Culley D."/>
            <person name="Magnuson J.K."/>
            <person name="James T.Y."/>
            <person name="O'Malley M.A."/>
            <person name="Stajich J.E."/>
            <person name="Spatafora J.W."/>
            <person name="Visel A."/>
            <person name="Grigoriev I.V."/>
        </authorList>
    </citation>
    <scope>NUCLEOTIDE SEQUENCE [LARGE SCALE GENOMIC DNA]</scope>
    <source>
        <strain evidence="3 4">JEL800</strain>
    </source>
</reference>
<evidence type="ECO:0000256" key="2">
    <source>
        <dbReference type="SAM" id="MobiDB-lite"/>
    </source>
</evidence>
<comment type="caution">
    <text evidence="3">The sequence shown here is derived from an EMBL/GenBank/DDBJ whole genome shotgun (WGS) entry which is preliminary data.</text>
</comment>
<dbReference type="OrthoDB" id="5596610at2759"/>
<feature type="region of interest" description="Disordered" evidence="2">
    <location>
        <begin position="1"/>
        <end position="37"/>
    </location>
</feature>
<feature type="compositionally biased region" description="Pro residues" evidence="2">
    <location>
        <begin position="232"/>
        <end position="248"/>
    </location>
</feature>
<gene>
    <name evidence="3" type="ORF">BCR33DRAFT_852952</name>
</gene>
<name>A0A1Y2BZQ0_9FUNG</name>
<evidence type="ECO:0000313" key="4">
    <source>
        <dbReference type="Proteomes" id="UP000193642"/>
    </source>
</evidence>
<dbReference type="EMBL" id="MCGO01000036">
    <property type="protein sequence ID" value="ORY40248.1"/>
    <property type="molecule type" value="Genomic_DNA"/>
</dbReference>
<feature type="region of interest" description="Disordered" evidence="2">
    <location>
        <begin position="338"/>
        <end position="379"/>
    </location>
</feature>
<organism evidence="3 4">
    <name type="scientific">Rhizoclosmatium globosum</name>
    <dbReference type="NCBI Taxonomy" id="329046"/>
    <lineage>
        <taxon>Eukaryota</taxon>
        <taxon>Fungi</taxon>
        <taxon>Fungi incertae sedis</taxon>
        <taxon>Chytridiomycota</taxon>
        <taxon>Chytridiomycota incertae sedis</taxon>
        <taxon>Chytridiomycetes</taxon>
        <taxon>Chytridiales</taxon>
        <taxon>Chytriomycetaceae</taxon>
        <taxon>Rhizoclosmatium</taxon>
    </lineage>
</organism>
<dbReference type="AlphaFoldDB" id="A0A1Y2BZQ0"/>